<evidence type="ECO:0000313" key="3">
    <source>
        <dbReference type="Proteomes" id="UP001221757"/>
    </source>
</evidence>
<reference evidence="2" key="1">
    <citation type="submission" date="2023-03" db="EMBL/GenBank/DDBJ databases">
        <title>Massive genome expansion in bonnet fungi (Mycena s.s.) driven by repeated elements and novel gene families across ecological guilds.</title>
        <authorList>
            <consortium name="Lawrence Berkeley National Laboratory"/>
            <person name="Harder C.B."/>
            <person name="Miyauchi S."/>
            <person name="Viragh M."/>
            <person name="Kuo A."/>
            <person name="Thoen E."/>
            <person name="Andreopoulos B."/>
            <person name="Lu D."/>
            <person name="Skrede I."/>
            <person name="Drula E."/>
            <person name="Henrissat B."/>
            <person name="Morin E."/>
            <person name="Kohler A."/>
            <person name="Barry K."/>
            <person name="LaButti K."/>
            <person name="Morin E."/>
            <person name="Salamov A."/>
            <person name="Lipzen A."/>
            <person name="Mereny Z."/>
            <person name="Hegedus B."/>
            <person name="Baldrian P."/>
            <person name="Stursova M."/>
            <person name="Weitz H."/>
            <person name="Taylor A."/>
            <person name="Grigoriev I.V."/>
            <person name="Nagy L.G."/>
            <person name="Martin F."/>
            <person name="Kauserud H."/>
        </authorList>
    </citation>
    <scope>NUCLEOTIDE SEQUENCE</scope>
    <source>
        <strain evidence="2">CBHHK067</strain>
    </source>
</reference>
<dbReference type="EMBL" id="JARKIE010000003">
    <property type="protein sequence ID" value="KAJ7709031.1"/>
    <property type="molecule type" value="Genomic_DNA"/>
</dbReference>
<accession>A0AAD7GZY7</accession>
<proteinExistence type="predicted"/>
<protein>
    <submittedName>
        <fullName evidence="2">Uncharacterized protein</fullName>
    </submittedName>
</protein>
<organism evidence="2 3">
    <name type="scientific">Mycena rosella</name>
    <name type="common">Pink bonnet</name>
    <name type="synonym">Agaricus rosellus</name>
    <dbReference type="NCBI Taxonomy" id="1033263"/>
    <lineage>
        <taxon>Eukaryota</taxon>
        <taxon>Fungi</taxon>
        <taxon>Dikarya</taxon>
        <taxon>Basidiomycota</taxon>
        <taxon>Agaricomycotina</taxon>
        <taxon>Agaricomycetes</taxon>
        <taxon>Agaricomycetidae</taxon>
        <taxon>Agaricales</taxon>
        <taxon>Marasmiineae</taxon>
        <taxon>Mycenaceae</taxon>
        <taxon>Mycena</taxon>
    </lineage>
</organism>
<sequence length="341" mass="38173">MENSRNYRYRLLTGLHWDHIQVPSDPNRSTRIPDSSVRLPGTDGSSRAGIHLRAGRQLVPPPLQEHARTEAAEAVVVLVDHAGRGVGYALEMRKFGSHASSAREFVEKSKEDKMHGRVDNSFGHSRFLIYGQRWTLFHEAKMPLKPASLSCLQVGSGYPLEASDFGEAQLPPVLKLQRRSRIKFPTATSRILVYEARVAVGYSDVKIRVGGICRNGGLVLNMLSGKKRPDVDVVRNQRIWRAKEPRLERVVLERFYGRFDDGQAVVFVKWHIQLASMGDLTGDPYHTLHGFGNSTIGQSVRLRAAGLKMFDGYMFEGTNNFSKEGVSGGRFADSDPENTHF</sequence>
<evidence type="ECO:0000313" key="2">
    <source>
        <dbReference type="EMBL" id="KAJ7709031.1"/>
    </source>
</evidence>
<feature type="compositionally biased region" description="Polar residues" evidence="1">
    <location>
        <begin position="24"/>
        <end position="33"/>
    </location>
</feature>
<evidence type="ECO:0000256" key="1">
    <source>
        <dbReference type="SAM" id="MobiDB-lite"/>
    </source>
</evidence>
<dbReference type="Proteomes" id="UP001221757">
    <property type="component" value="Unassembled WGS sequence"/>
</dbReference>
<comment type="caution">
    <text evidence="2">The sequence shown here is derived from an EMBL/GenBank/DDBJ whole genome shotgun (WGS) entry which is preliminary data.</text>
</comment>
<name>A0AAD7GZY7_MYCRO</name>
<keyword evidence="3" id="KW-1185">Reference proteome</keyword>
<dbReference type="AlphaFoldDB" id="A0AAD7GZY7"/>
<gene>
    <name evidence="2" type="ORF">B0H17DRAFT_1124799</name>
</gene>
<feature type="region of interest" description="Disordered" evidence="1">
    <location>
        <begin position="23"/>
        <end position="48"/>
    </location>
</feature>